<dbReference type="AlphaFoldDB" id="A0AAN9QIU3"/>
<organism evidence="2 3">
    <name type="scientific">Canavalia gladiata</name>
    <name type="common">Sword bean</name>
    <name type="synonym">Dolichos gladiatus</name>
    <dbReference type="NCBI Taxonomy" id="3824"/>
    <lineage>
        <taxon>Eukaryota</taxon>
        <taxon>Viridiplantae</taxon>
        <taxon>Streptophyta</taxon>
        <taxon>Embryophyta</taxon>
        <taxon>Tracheophyta</taxon>
        <taxon>Spermatophyta</taxon>
        <taxon>Magnoliopsida</taxon>
        <taxon>eudicotyledons</taxon>
        <taxon>Gunneridae</taxon>
        <taxon>Pentapetalae</taxon>
        <taxon>rosids</taxon>
        <taxon>fabids</taxon>
        <taxon>Fabales</taxon>
        <taxon>Fabaceae</taxon>
        <taxon>Papilionoideae</taxon>
        <taxon>50 kb inversion clade</taxon>
        <taxon>NPAAA clade</taxon>
        <taxon>indigoferoid/millettioid clade</taxon>
        <taxon>Phaseoleae</taxon>
        <taxon>Canavalia</taxon>
    </lineage>
</organism>
<name>A0AAN9QIU3_CANGL</name>
<evidence type="ECO:0000313" key="3">
    <source>
        <dbReference type="Proteomes" id="UP001367508"/>
    </source>
</evidence>
<reference evidence="2 3" key="1">
    <citation type="submission" date="2024-01" db="EMBL/GenBank/DDBJ databases">
        <title>The genomes of 5 underutilized Papilionoideae crops provide insights into root nodulation and disease resistanc.</title>
        <authorList>
            <person name="Jiang F."/>
        </authorList>
    </citation>
    <scope>NUCLEOTIDE SEQUENCE [LARGE SCALE GENOMIC DNA]</scope>
    <source>
        <strain evidence="2">LVBAO_FW01</strain>
        <tissue evidence="2">Leaves</tissue>
    </source>
</reference>
<sequence>MWIRGWLTYWISRPGHYSSGADVDQRLVDLLDWQTKETTAEFWGILEYLYPYFDSFPLSDPYPNPVLLFDQILLNLRDIDLEKSGGRNMTDHFIHSIDPGYFQACLQSETRVIIGSGGLGIECSPVISFTVMNQRDILHTLIFYLFMYLQSDEQHKIKQYATAILMTNNEQDAVMRSHSGTAMRKFQLKRNVAIHAPNNNELDDDYQPESSSEEGYASIESEACRIGASGLILANSLKASILPIKISLLLPPKSPLLLLESPR</sequence>
<gene>
    <name evidence="1" type="ORF">VNO77_16857</name>
    <name evidence="2" type="ORF">VNO77_16858</name>
</gene>
<keyword evidence="3" id="KW-1185">Reference proteome</keyword>
<protein>
    <submittedName>
        <fullName evidence="2">Uncharacterized protein</fullName>
    </submittedName>
</protein>
<evidence type="ECO:0000313" key="1">
    <source>
        <dbReference type="EMBL" id="KAK7336320.1"/>
    </source>
</evidence>
<dbReference type="EMBL" id="JAYMYQ010000004">
    <property type="protein sequence ID" value="KAK7336320.1"/>
    <property type="molecule type" value="Genomic_DNA"/>
</dbReference>
<accession>A0AAN9QIU3</accession>
<dbReference type="Proteomes" id="UP001367508">
    <property type="component" value="Unassembled WGS sequence"/>
</dbReference>
<comment type="caution">
    <text evidence="2">The sequence shown here is derived from an EMBL/GenBank/DDBJ whole genome shotgun (WGS) entry which is preliminary data.</text>
</comment>
<evidence type="ECO:0000313" key="2">
    <source>
        <dbReference type="EMBL" id="KAK7336321.1"/>
    </source>
</evidence>
<proteinExistence type="predicted"/>
<dbReference type="EMBL" id="JAYMYQ010000004">
    <property type="protein sequence ID" value="KAK7336321.1"/>
    <property type="molecule type" value="Genomic_DNA"/>
</dbReference>